<keyword evidence="1 6" id="KW-0808">Transferase</keyword>
<keyword evidence="2" id="KW-0547">Nucleotide-binding</keyword>
<gene>
    <name evidence="6" type="ORF">GB881_19025</name>
</gene>
<dbReference type="AlphaFoldDB" id="A0A6N7EM19"/>
<keyword evidence="4" id="KW-0067">ATP-binding</keyword>
<evidence type="ECO:0000313" key="6">
    <source>
        <dbReference type="EMBL" id="MPV39100.1"/>
    </source>
</evidence>
<dbReference type="Pfam" id="PF18085">
    <property type="entry name" value="Mak_N_cap"/>
    <property type="match status" value="1"/>
</dbReference>
<dbReference type="InterPro" id="IPR040999">
    <property type="entry name" value="Mak_N_cap"/>
</dbReference>
<organism evidence="6 7">
    <name type="scientific">Georgenia subflava</name>
    <dbReference type="NCBI Taxonomy" id="1622177"/>
    <lineage>
        <taxon>Bacteria</taxon>
        <taxon>Bacillati</taxon>
        <taxon>Actinomycetota</taxon>
        <taxon>Actinomycetes</taxon>
        <taxon>Micrococcales</taxon>
        <taxon>Bogoriellaceae</taxon>
        <taxon>Georgenia</taxon>
    </lineage>
</organism>
<evidence type="ECO:0000259" key="5">
    <source>
        <dbReference type="Pfam" id="PF18085"/>
    </source>
</evidence>
<reference evidence="6 7" key="1">
    <citation type="submission" date="2019-10" db="EMBL/GenBank/DDBJ databases">
        <title>Georgenia wutianyii sp. nov. and Georgenia yuyongxinii sp. nov. isolated from plateau pika (Ochotona curzoniae) in the Qinghai-Tibet plateau of China.</title>
        <authorList>
            <person name="Tian Z."/>
        </authorList>
    </citation>
    <scope>NUCLEOTIDE SEQUENCE [LARGE SCALE GENOMIC DNA]</scope>
    <source>
        <strain evidence="6 7">JCM 19765</strain>
    </source>
</reference>
<name>A0A6N7EM19_9MICO</name>
<evidence type="ECO:0000256" key="2">
    <source>
        <dbReference type="ARBA" id="ARBA00022741"/>
    </source>
</evidence>
<dbReference type="RefSeq" id="WP_408582457.1">
    <property type="nucleotide sequence ID" value="NZ_WHPC01000157.1"/>
</dbReference>
<feature type="non-terminal residue" evidence="6">
    <location>
        <position position="135"/>
    </location>
</feature>
<dbReference type="EMBL" id="WHPC01000157">
    <property type="protein sequence ID" value="MPV39100.1"/>
    <property type="molecule type" value="Genomic_DNA"/>
</dbReference>
<feature type="domain" description="Maltokinase N-terminal cap" evidence="5">
    <location>
        <begin position="15"/>
        <end position="102"/>
    </location>
</feature>
<dbReference type="Proteomes" id="UP000437709">
    <property type="component" value="Unassembled WGS sequence"/>
</dbReference>
<evidence type="ECO:0000256" key="4">
    <source>
        <dbReference type="ARBA" id="ARBA00022840"/>
    </source>
</evidence>
<proteinExistence type="predicted"/>
<comment type="caution">
    <text evidence="6">The sequence shown here is derived from an EMBL/GenBank/DDBJ whole genome shotgun (WGS) entry which is preliminary data.</text>
</comment>
<accession>A0A6N7EM19</accession>
<sequence length="135" mass="14428">MPTVDPPFTTFLPPWLATQRWYTGKGRTPELARVGGLRLQDPAGEVGIEVWLLRDTSGPVPVLYQVPLTYRGAPVDGLEHALVATATHSELGPRWVYDGCHDPVGAAALLDAVTGERELAADGPPGTGRARGHRA</sequence>
<evidence type="ECO:0000256" key="1">
    <source>
        <dbReference type="ARBA" id="ARBA00022679"/>
    </source>
</evidence>
<keyword evidence="3" id="KW-0418">Kinase</keyword>
<evidence type="ECO:0000313" key="7">
    <source>
        <dbReference type="Proteomes" id="UP000437709"/>
    </source>
</evidence>
<protein>
    <submittedName>
        <fullName evidence="6">Aminoglycoside phosphotransferase</fullName>
    </submittedName>
</protein>
<keyword evidence="7" id="KW-1185">Reference proteome</keyword>
<evidence type="ECO:0000256" key="3">
    <source>
        <dbReference type="ARBA" id="ARBA00022777"/>
    </source>
</evidence>
<dbReference type="GO" id="GO:0005524">
    <property type="term" value="F:ATP binding"/>
    <property type="evidence" value="ECO:0007669"/>
    <property type="project" value="UniProtKB-KW"/>
</dbReference>
<dbReference type="GO" id="GO:0016301">
    <property type="term" value="F:kinase activity"/>
    <property type="evidence" value="ECO:0007669"/>
    <property type="project" value="UniProtKB-KW"/>
</dbReference>